<evidence type="ECO:0000313" key="2">
    <source>
        <dbReference type="Proteomes" id="UP001214530"/>
    </source>
</evidence>
<name>A0AAJ6B8V0_9SPHI</name>
<gene>
    <name evidence="1" type="ORF">P0Y49_06915</name>
</gene>
<accession>A0AAJ6B8V0</accession>
<organism evidence="1 2">
    <name type="scientific">Candidatus Pedobacter colombiensis</name>
    <dbReference type="NCBI Taxonomy" id="3121371"/>
    <lineage>
        <taxon>Bacteria</taxon>
        <taxon>Pseudomonadati</taxon>
        <taxon>Bacteroidota</taxon>
        <taxon>Sphingobacteriia</taxon>
        <taxon>Sphingobacteriales</taxon>
        <taxon>Sphingobacteriaceae</taxon>
        <taxon>Pedobacter</taxon>
    </lineage>
</organism>
<dbReference type="InterPro" id="IPR013324">
    <property type="entry name" value="RNA_pol_sigma_r3/r4-like"/>
</dbReference>
<evidence type="ECO:0000313" key="1">
    <source>
        <dbReference type="EMBL" id="WEK20866.1"/>
    </source>
</evidence>
<dbReference type="Proteomes" id="UP001214530">
    <property type="component" value="Chromosome"/>
</dbReference>
<dbReference type="SUPFAM" id="SSF88659">
    <property type="entry name" value="Sigma3 and sigma4 domains of RNA polymerase sigma factors"/>
    <property type="match status" value="1"/>
</dbReference>
<reference evidence="1" key="1">
    <citation type="submission" date="2023-03" db="EMBL/GenBank/DDBJ databases">
        <title>Andean soil-derived lignocellulolytic bacterial consortium as a source of novel taxa and putative plastic-active enzymes.</title>
        <authorList>
            <person name="Diaz-Garcia L."/>
            <person name="Chuvochina M."/>
            <person name="Feuerriegel G."/>
            <person name="Bunk B."/>
            <person name="Sproer C."/>
            <person name="Streit W.R."/>
            <person name="Rodriguez L.M."/>
            <person name="Overmann J."/>
            <person name="Jimenez D.J."/>
        </authorList>
    </citation>
    <scope>NUCLEOTIDE SEQUENCE</scope>
    <source>
        <strain evidence="1">MAG 3858</strain>
    </source>
</reference>
<dbReference type="Gene3D" id="1.10.1740.10">
    <property type="match status" value="1"/>
</dbReference>
<dbReference type="GO" id="GO:0003700">
    <property type="term" value="F:DNA-binding transcription factor activity"/>
    <property type="evidence" value="ECO:0007669"/>
    <property type="project" value="InterPro"/>
</dbReference>
<dbReference type="AlphaFoldDB" id="A0AAJ6B8V0"/>
<proteinExistence type="predicted"/>
<protein>
    <submittedName>
        <fullName evidence="1">Sigma-70 family RNA polymerase sigma factor</fullName>
    </submittedName>
</protein>
<dbReference type="GO" id="GO:0006352">
    <property type="term" value="P:DNA-templated transcription initiation"/>
    <property type="evidence" value="ECO:0007669"/>
    <property type="project" value="InterPro"/>
</dbReference>
<dbReference type="EMBL" id="CP119313">
    <property type="protein sequence ID" value="WEK20866.1"/>
    <property type="molecule type" value="Genomic_DNA"/>
</dbReference>
<sequence>MEESLIANNSAQLQKLYNSYADMLFGYIFEVVNDRIVAETCLLNIFCQLSKELESKRTEEISTWAQVFRFAKDKLPTFNDGLKDPPPHKSEPIKYKELHPCLSGLNDEQRKIFCDSYYYGKTIAAISIELNQPEVSIRKSLREAFAIIKTGSGN</sequence>